<gene>
    <name evidence="2" type="ORF">HJC23_012381</name>
</gene>
<feature type="compositionally biased region" description="Polar residues" evidence="1">
    <location>
        <begin position="1"/>
        <end position="10"/>
    </location>
</feature>
<name>A0ABD3PEQ7_9STRA</name>
<organism evidence="2 3">
    <name type="scientific">Cyclotella cryptica</name>
    <dbReference type="NCBI Taxonomy" id="29204"/>
    <lineage>
        <taxon>Eukaryota</taxon>
        <taxon>Sar</taxon>
        <taxon>Stramenopiles</taxon>
        <taxon>Ochrophyta</taxon>
        <taxon>Bacillariophyta</taxon>
        <taxon>Coscinodiscophyceae</taxon>
        <taxon>Thalassiosirophycidae</taxon>
        <taxon>Stephanodiscales</taxon>
        <taxon>Stephanodiscaceae</taxon>
        <taxon>Cyclotella</taxon>
    </lineage>
</organism>
<evidence type="ECO:0000313" key="3">
    <source>
        <dbReference type="Proteomes" id="UP001516023"/>
    </source>
</evidence>
<dbReference type="AlphaFoldDB" id="A0ABD3PEQ7"/>
<feature type="region of interest" description="Disordered" evidence="1">
    <location>
        <begin position="61"/>
        <end position="95"/>
    </location>
</feature>
<dbReference type="EMBL" id="JABMIG020000208">
    <property type="protein sequence ID" value="KAL3785826.1"/>
    <property type="molecule type" value="Genomic_DNA"/>
</dbReference>
<evidence type="ECO:0000313" key="2">
    <source>
        <dbReference type="EMBL" id="KAL3785826.1"/>
    </source>
</evidence>
<reference evidence="2 3" key="1">
    <citation type="journal article" date="2020" name="G3 (Bethesda)">
        <title>Improved Reference Genome for Cyclotella cryptica CCMP332, a Model for Cell Wall Morphogenesis, Salinity Adaptation, and Lipid Production in Diatoms (Bacillariophyta).</title>
        <authorList>
            <person name="Roberts W.R."/>
            <person name="Downey K.M."/>
            <person name="Ruck E.C."/>
            <person name="Traller J.C."/>
            <person name="Alverson A.J."/>
        </authorList>
    </citation>
    <scope>NUCLEOTIDE SEQUENCE [LARGE SCALE GENOMIC DNA]</scope>
    <source>
        <strain evidence="2 3">CCMP332</strain>
    </source>
</reference>
<accession>A0ABD3PEQ7</accession>
<sequence length="95" mass="10714">MSDQQLSTANHPAPANEDESKPMKRIRLSDNQEEERVLQIAREARDNDALYRALLVRIHRDGYAGDNDDEGSRIRKRGGTYEGGSLEGESRSQIT</sequence>
<protein>
    <submittedName>
        <fullName evidence="2">Uncharacterized protein</fullName>
    </submittedName>
</protein>
<proteinExistence type="predicted"/>
<feature type="compositionally biased region" description="Basic and acidic residues" evidence="1">
    <location>
        <begin position="18"/>
        <end position="32"/>
    </location>
</feature>
<feature type="region of interest" description="Disordered" evidence="1">
    <location>
        <begin position="1"/>
        <end position="32"/>
    </location>
</feature>
<evidence type="ECO:0000256" key="1">
    <source>
        <dbReference type="SAM" id="MobiDB-lite"/>
    </source>
</evidence>
<comment type="caution">
    <text evidence="2">The sequence shown here is derived from an EMBL/GenBank/DDBJ whole genome shotgun (WGS) entry which is preliminary data.</text>
</comment>
<dbReference type="Proteomes" id="UP001516023">
    <property type="component" value="Unassembled WGS sequence"/>
</dbReference>
<keyword evidence="3" id="KW-1185">Reference proteome</keyword>